<evidence type="ECO:0000313" key="1">
    <source>
        <dbReference type="EMBL" id="GFQ63896.1"/>
    </source>
</evidence>
<name>A0A8X6EXU1_TRICU</name>
<evidence type="ECO:0000313" key="2">
    <source>
        <dbReference type="Proteomes" id="UP000887116"/>
    </source>
</evidence>
<dbReference type="Proteomes" id="UP000887116">
    <property type="component" value="Unassembled WGS sequence"/>
</dbReference>
<accession>A0A8X6EXU1</accession>
<sequence length="77" mass="8554">MLETNNPLLLGKDNCNLPRILQIIAEAFCKEAVEATFDLGKRIVTLVGEIQKNTELFTLCVNQLTTNQIEALSSAFE</sequence>
<comment type="caution">
    <text evidence="1">The sequence shown here is derived from an EMBL/GenBank/DDBJ whole genome shotgun (WGS) entry which is preliminary data.</text>
</comment>
<dbReference type="EMBL" id="BMAO01000034">
    <property type="protein sequence ID" value="GFQ63896.1"/>
    <property type="molecule type" value="Genomic_DNA"/>
</dbReference>
<organism evidence="1 2">
    <name type="scientific">Trichonephila clavata</name>
    <name type="common">Joro spider</name>
    <name type="synonym">Nephila clavata</name>
    <dbReference type="NCBI Taxonomy" id="2740835"/>
    <lineage>
        <taxon>Eukaryota</taxon>
        <taxon>Metazoa</taxon>
        <taxon>Ecdysozoa</taxon>
        <taxon>Arthropoda</taxon>
        <taxon>Chelicerata</taxon>
        <taxon>Arachnida</taxon>
        <taxon>Araneae</taxon>
        <taxon>Araneomorphae</taxon>
        <taxon>Entelegynae</taxon>
        <taxon>Araneoidea</taxon>
        <taxon>Nephilidae</taxon>
        <taxon>Trichonephila</taxon>
    </lineage>
</organism>
<gene>
    <name evidence="1" type="primary">IPO5_1</name>
    <name evidence="1" type="ORF">TNCT_452521</name>
</gene>
<reference evidence="1" key="1">
    <citation type="submission" date="2020-07" db="EMBL/GenBank/DDBJ databases">
        <title>Multicomponent nature underlies the extraordinary mechanical properties of spider dragline silk.</title>
        <authorList>
            <person name="Kono N."/>
            <person name="Nakamura H."/>
            <person name="Mori M."/>
            <person name="Yoshida Y."/>
            <person name="Ohtoshi R."/>
            <person name="Malay A.D."/>
            <person name="Moran D.A.P."/>
            <person name="Tomita M."/>
            <person name="Numata K."/>
            <person name="Arakawa K."/>
        </authorList>
    </citation>
    <scope>NUCLEOTIDE SEQUENCE</scope>
</reference>
<dbReference type="OrthoDB" id="543373at2759"/>
<protein>
    <submittedName>
        <fullName evidence="1">Importin-5</fullName>
    </submittedName>
</protein>
<proteinExistence type="predicted"/>
<dbReference type="AlphaFoldDB" id="A0A8X6EXU1"/>
<keyword evidence="2" id="KW-1185">Reference proteome</keyword>